<feature type="region of interest" description="Disordered" evidence="1">
    <location>
        <begin position="1"/>
        <end position="34"/>
    </location>
</feature>
<keyword evidence="3" id="KW-1185">Reference proteome</keyword>
<evidence type="ECO:0000256" key="1">
    <source>
        <dbReference type="SAM" id="MobiDB-lite"/>
    </source>
</evidence>
<organism evidence="2 3">
    <name type="scientific">Stylosanthes scabra</name>
    <dbReference type="NCBI Taxonomy" id="79078"/>
    <lineage>
        <taxon>Eukaryota</taxon>
        <taxon>Viridiplantae</taxon>
        <taxon>Streptophyta</taxon>
        <taxon>Embryophyta</taxon>
        <taxon>Tracheophyta</taxon>
        <taxon>Spermatophyta</taxon>
        <taxon>Magnoliopsida</taxon>
        <taxon>eudicotyledons</taxon>
        <taxon>Gunneridae</taxon>
        <taxon>Pentapetalae</taxon>
        <taxon>rosids</taxon>
        <taxon>fabids</taxon>
        <taxon>Fabales</taxon>
        <taxon>Fabaceae</taxon>
        <taxon>Papilionoideae</taxon>
        <taxon>50 kb inversion clade</taxon>
        <taxon>dalbergioids sensu lato</taxon>
        <taxon>Dalbergieae</taxon>
        <taxon>Pterocarpus clade</taxon>
        <taxon>Stylosanthes</taxon>
    </lineage>
</organism>
<reference evidence="2 3" key="1">
    <citation type="journal article" date="2023" name="Plants (Basel)">
        <title>Bridging the Gap: Combining Genomics and Transcriptomics Approaches to Understand Stylosanthes scabra, an Orphan Legume from the Brazilian Caatinga.</title>
        <authorList>
            <person name="Ferreira-Neto J.R.C."/>
            <person name="da Silva M.D."/>
            <person name="Binneck E."/>
            <person name="de Melo N.F."/>
            <person name="da Silva R.H."/>
            <person name="de Melo A.L.T.M."/>
            <person name="Pandolfi V."/>
            <person name="Bustamante F.O."/>
            <person name="Brasileiro-Vidal A.C."/>
            <person name="Benko-Iseppon A.M."/>
        </authorList>
    </citation>
    <scope>NUCLEOTIDE SEQUENCE [LARGE SCALE GENOMIC DNA]</scope>
    <source>
        <tissue evidence="2">Leaves</tissue>
    </source>
</reference>
<evidence type="ECO:0000313" key="2">
    <source>
        <dbReference type="EMBL" id="MED6151926.1"/>
    </source>
</evidence>
<name>A0ABU6TSX4_9FABA</name>
<accession>A0ABU6TSX4</accession>
<proteinExistence type="predicted"/>
<sequence>LCPFPSPPSLHHRRSSIAAASPSPPAPPSSISFLRSSKFDTSNRDVDAPSLLSSTTSSVAIPGHLPRCRPSSPLLRCLTVVRSSFIDLVHFTPSSTSSPSSPSLLVHHRLPAFLPSSPFLHRRRLTVSSPSCLLLVTSSVLSSPDISVVVDPCTWYLLLLL</sequence>
<dbReference type="Proteomes" id="UP001341840">
    <property type="component" value="Unassembled WGS sequence"/>
</dbReference>
<comment type="caution">
    <text evidence="2">The sequence shown here is derived from an EMBL/GenBank/DDBJ whole genome shotgun (WGS) entry which is preliminary data.</text>
</comment>
<gene>
    <name evidence="2" type="ORF">PIB30_087010</name>
</gene>
<dbReference type="EMBL" id="JASCZI010092135">
    <property type="protein sequence ID" value="MED6151926.1"/>
    <property type="molecule type" value="Genomic_DNA"/>
</dbReference>
<feature type="non-terminal residue" evidence="2">
    <location>
        <position position="1"/>
    </location>
</feature>
<evidence type="ECO:0000313" key="3">
    <source>
        <dbReference type="Proteomes" id="UP001341840"/>
    </source>
</evidence>
<protein>
    <submittedName>
        <fullName evidence="2">Uncharacterized protein</fullName>
    </submittedName>
</protein>